<feature type="coiled-coil region" evidence="3">
    <location>
        <begin position="62"/>
        <end position="170"/>
    </location>
</feature>
<feature type="compositionally biased region" description="Polar residues" evidence="4">
    <location>
        <begin position="1021"/>
        <end position="1041"/>
    </location>
</feature>
<dbReference type="OrthoDB" id="1926355at2759"/>
<feature type="coiled-coil region" evidence="3">
    <location>
        <begin position="351"/>
        <end position="378"/>
    </location>
</feature>
<feature type="region of interest" description="Disordered" evidence="4">
    <location>
        <begin position="475"/>
        <end position="506"/>
    </location>
</feature>
<evidence type="ECO:0000256" key="3">
    <source>
        <dbReference type="SAM" id="Coils"/>
    </source>
</evidence>
<sequence>MAERKPGWLWKKKLSSKSDKLNIVHTQASSPSSLHSYEALASSVTHWRQDPSIAVDAEDTRLVLAENMRDQAEASLKALKEELANALKVVESKEVVAKYHEKAMEDVVAELEKAQKETLSYKHELEAATKQKVILEDRVAHLDGALKECMKQVRQVKEEHEKKIEETITNKTKEWEKIKGEVDAKQVELERRLLESEAQNTAMAKSLQERAKKILEANELKEKAESRVKVLQVELGSMEKEIVALKYELHVLSKELEIRNEEVECNKKAADAAHKQHLENVKKVAKLEADCQRLRNLVRKKLPGPAAIAQMRREVEGPSSREGLTPDTKRRPVKSLNSGSMSYPSSLKNDMTISNSEVELLKERMSSMEEETKVLKEALSRRNEELHASRLLCARTANKILSVESHVESPGDTQKEVRANGCDSNAITESSFMSVSDDANSGDVEEASCAESWATALISELAIFQKGKTTLKHADKEASEKAQEVSSAPLAAEATGANSCAENSHDDSSKIATEMNISAFKLQELYLLCKDLDCKFSSIVKQLKSVKLEQCKSETLQNEGAVKGMDENLIRSFNMTYEKYTELEKAIQGLSSEHQSKSNLSNLQAVSSTPSKVVSSLRTILCKLVMLLETILLQHKEKAGIKIQMDSDMSSEKGEEVSVADDFSSAAWAVQKQKLITSKNSFLEGRSTIMEFLTQYGILLCKACDSEPADLEELLLFVKTMSSCRPNDISTGGFLNELVIAQERLQEVIDSKAELDERFVSVSEELRETSSQLRESKELASLLESKLLDMENLEKAVSAVEAAKVELEQKFEGAQSEISKLKDSVTGLTCELAEEKRGHKAVKAKFEELEQQLQRQSVYEDECNGSKVPDDEDAHLSKERELAAAKEKLAECQRTILALGKQLSALSSPPTELSPGSSFDMFSMDSSSTMTMEQRMQMELQNGSMEHNVNANQTFHQSHPGGDGRHGGDSCNATQNGRRGACTTQVMQPSLSLGHPGWNNVINTGGSSRRSRTYSDEAQETPRSWASHGNGSFSKVTGSRTRSCEEVQHDPPQRGLTTHVSGSLPRTRYQHVSEVEQPMSQHYTYQQPPAGQPLRSHPAYVPSGCQYTQQRQYDGGPAWAPAYLPEDDEGQLPVSYSPPHTAMSSPARSPARYVQQLGAGRGHVRTTVRMSLAESMNAAAPLGSATAVVSHGVYATDCRPTPSKASGLGKLFSRSKNHR</sequence>
<keyword evidence="6" id="KW-1185">Reference proteome</keyword>
<reference evidence="5" key="1">
    <citation type="submission" date="2021-08" db="EMBL/GenBank/DDBJ databases">
        <title>WGS assembly of Ceratopteris richardii.</title>
        <authorList>
            <person name="Marchant D.B."/>
            <person name="Chen G."/>
            <person name="Jenkins J."/>
            <person name="Shu S."/>
            <person name="Leebens-Mack J."/>
            <person name="Grimwood J."/>
            <person name="Schmutz J."/>
            <person name="Soltis P."/>
            <person name="Soltis D."/>
            <person name="Chen Z.-H."/>
        </authorList>
    </citation>
    <scope>NUCLEOTIDE SEQUENCE</scope>
    <source>
        <strain evidence="5">Whitten #5841</strain>
        <tissue evidence="5">Leaf</tissue>
    </source>
</reference>
<keyword evidence="2 3" id="KW-0175">Coiled coil</keyword>
<evidence type="ECO:0000313" key="5">
    <source>
        <dbReference type="EMBL" id="KAH7315211.1"/>
    </source>
</evidence>
<evidence type="ECO:0008006" key="7">
    <source>
        <dbReference type="Google" id="ProtNLM"/>
    </source>
</evidence>
<gene>
    <name evidence="5" type="ORF">KP509_21G040100</name>
</gene>
<name>A0A8T2SAL5_CERRI</name>
<dbReference type="PANTHER" id="PTHR31580:SF4">
    <property type="entry name" value="FILAMENT-LIKE PLANT PROTEIN 6"/>
    <property type="match status" value="1"/>
</dbReference>
<organism evidence="5 6">
    <name type="scientific">Ceratopteris richardii</name>
    <name type="common">Triangle waterfern</name>
    <dbReference type="NCBI Taxonomy" id="49495"/>
    <lineage>
        <taxon>Eukaryota</taxon>
        <taxon>Viridiplantae</taxon>
        <taxon>Streptophyta</taxon>
        <taxon>Embryophyta</taxon>
        <taxon>Tracheophyta</taxon>
        <taxon>Polypodiopsida</taxon>
        <taxon>Polypodiidae</taxon>
        <taxon>Polypodiales</taxon>
        <taxon>Pteridineae</taxon>
        <taxon>Pteridaceae</taxon>
        <taxon>Parkerioideae</taxon>
        <taxon>Ceratopteris</taxon>
    </lineage>
</organism>
<feature type="region of interest" description="Disordered" evidence="4">
    <location>
        <begin position="308"/>
        <end position="349"/>
    </location>
</feature>
<accession>A0A8T2SAL5</accession>
<feature type="region of interest" description="Disordered" evidence="4">
    <location>
        <begin position="993"/>
        <end position="1065"/>
    </location>
</feature>
<feature type="region of interest" description="Disordered" evidence="4">
    <location>
        <begin position="953"/>
        <end position="973"/>
    </location>
</feature>
<feature type="coiled-coil region" evidence="3">
    <location>
        <begin position="203"/>
        <end position="273"/>
    </location>
</feature>
<feature type="compositionally biased region" description="Basic and acidic residues" evidence="4">
    <location>
        <begin position="1042"/>
        <end position="1052"/>
    </location>
</feature>
<evidence type="ECO:0000256" key="2">
    <source>
        <dbReference type="ARBA" id="ARBA00023054"/>
    </source>
</evidence>
<feature type="compositionally biased region" description="Polar residues" evidence="4">
    <location>
        <begin position="335"/>
        <end position="349"/>
    </location>
</feature>
<evidence type="ECO:0000256" key="4">
    <source>
        <dbReference type="SAM" id="MobiDB-lite"/>
    </source>
</evidence>
<protein>
    <recommendedName>
        <fullName evidence="7">Filament-like plant protein 4</fullName>
    </recommendedName>
</protein>
<dbReference type="AlphaFoldDB" id="A0A8T2SAL5"/>
<proteinExistence type="inferred from homology"/>
<dbReference type="Proteomes" id="UP000825935">
    <property type="component" value="Chromosome 21"/>
</dbReference>
<feature type="coiled-coil region" evidence="3">
    <location>
        <begin position="783"/>
        <end position="902"/>
    </location>
</feature>
<dbReference type="InterPro" id="IPR008587">
    <property type="entry name" value="FPP_plant"/>
</dbReference>
<feature type="region of interest" description="Disordered" evidence="4">
    <location>
        <begin position="1118"/>
        <end position="1150"/>
    </location>
</feature>
<dbReference type="EMBL" id="CM035426">
    <property type="protein sequence ID" value="KAH7315211.1"/>
    <property type="molecule type" value="Genomic_DNA"/>
</dbReference>
<dbReference type="Pfam" id="PF05911">
    <property type="entry name" value="FPP"/>
    <property type="match status" value="2"/>
</dbReference>
<evidence type="ECO:0000313" key="6">
    <source>
        <dbReference type="Proteomes" id="UP000825935"/>
    </source>
</evidence>
<evidence type="ECO:0000256" key="1">
    <source>
        <dbReference type="ARBA" id="ARBA00005921"/>
    </source>
</evidence>
<comment type="similarity">
    <text evidence="1">Belongs to the FPP family.</text>
</comment>
<comment type="caution">
    <text evidence="5">The sequence shown here is derived from an EMBL/GenBank/DDBJ whole genome shotgun (WGS) entry which is preliminary data.</text>
</comment>
<dbReference type="PANTHER" id="PTHR31580">
    <property type="entry name" value="FILAMENT-LIKE PLANT PROTEIN 4"/>
    <property type="match status" value="1"/>
</dbReference>
<dbReference type="OMA" id="PRANNGH"/>